<gene>
    <name evidence="9" type="ORF">XF10B_82200</name>
    <name evidence="1" type="ORF">XF1B_83510</name>
    <name evidence="2" type="ORF">XF2B_81910</name>
    <name evidence="3" type="ORF">XF3B_81150</name>
    <name evidence="4" type="ORF">XF4B_82770</name>
    <name evidence="5" type="ORF">XF5B_81740</name>
    <name evidence="6" type="ORF">XF6B_81450</name>
    <name evidence="7" type="ORF">XF8B_81220</name>
    <name evidence="8" type="ORF">XF9B_80510</name>
</gene>
<evidence type="ECO:0000313" key="5">
    <source>
        <dbReference type="EMBL" id="BCE60662.1"/>
    </source>
</evidence>
<evidence type="ECO:0000313" key="9">
    <source>
        <dbReference type="EMBL" id="BCE95422.1"/>
    </source>
</evidence>
<dbReference type="GeneID" id="46496090"/>
<dbReference type="EMBL" id="AP023091">
    <property type="protein sequence ID" value="BCE25670.1"/>
    <property type="molecule type" value="Genomic_DNA"/>
</dbReference>
<dbReference type="AlphaFoldDB" id="A0A809YST0"/>
<evidence type="ECO:0000313" key="4">
    <source>
        <dbReference type="EMBL" id="BCE51928.1"/>
    </source>
</evidence>
<dbReference type="EMBL" id="AP023094">
    <property type="protein sequence ID" value="BCE51928.1"/>
    <property type="molecule type" value="Genomic_DNA"/>
</dbReference>
<reference evidence="4" key="5">
    <citation type="submission" date="2020-05" db="EMBL/GenBank/DDBJ databases">
        <title>Complete genome sequence of Bradyrhizobium diazoefficiens XF4 isolated from soybean nodule.</title>
        <authorList>
            <person name="Noda R."/>
            <person name="Kakizaki K."/>
            <person name="Minamisawa K."/>
        </authorList>
    </citation>
    <scope>NUCLEOTIDE SEQUENCE</scope>
    <source>
        <strain evidence="4">XF4</strain>
    </source>
</reference>
<reference evidence="7" key="8">
    <citation type="submission" date="2020-05" db="EMBL/GenBank/DDBJ databases">
        <title>Complete genome sequence of Bradyrhizobium diazoefficiens XF8 isolated from soybean nodule.</title>
        <authorList>
            <person name="Noda R."/>
            <person name="Kakizaki K."/>
            <person name="Minamisawa K."/>
        </authorList>
    </citation>
    <scope>NUCLEOTIDE SEQUENCE</scope>
    <source>
        <strain evidence="7">XF8</strain>
    </source>
</reference>
<reference evidence="3" key="4">
    <citation type="submission" date="2020-05" db="EMBL/GenBank/DDBJ databases">
        <title>Complete genome sequence of Bradyrhizobium diazoefficiens XF3 isolated from soybean nodule.</title>
        <authorList>
            <person name="Noda R."/>
            <person name="Kakizaki K."/>
            <person name="Minamisawa K."/>
        </authorList>
    </citation>
    <scope>NUCLEOTIDE SEQUENCE</scope>
    <source>
        <strain evidence="3">XF3</strain>
    </source>
</reference>
<evidence type="ECO:0000313" key="1">
    <source>
        <dbReference type="EMBL" id="BCE25670.1"/>
    </source>
</evidence>
<evidence type="ECO:0000313" key="6">
    <source>
        <dbReference type="EMBL" id="BCE69346.1"/>
    </source>
</evidence>
<proteinExistence type="predicted"/>
<protein>
    <submittedName>
        <fullName evidence="3">Uncharacterized protein</fullName>
    </submittedName>
</protein>
<evidence type="ECO:0000313" key="8">
    <source>
        <dbReference type="EMBL" id="BCE86630.1"/>
    </source>
</evidence>
<dbReference type="EMBL" id="AP023095">
    <property type="protein sequence ID" value="BCE60662.1"/>
    <property type="molecule type" value="Genomic_DNA"/>
</dbReference>
<reference evidence="8" key="9">
    <citation type="submission" date="2020-05" db="EMBL/GenBank/DDBJ databases">
        <title>Complete genome sequence of Bradyrhizobium diazoefficiens XF9 isolated from soybean nodule.</title>
        <authorList>
            <person name="Noda R."/>
            <person name="Kakizaki K."/>
            <person name="Minamisawa K."/>
        </authorList>
    </citation>
    <scope>NUCLEOTIDE SEQUENCE</scope>
    <source>
        <strain evidence="8">XF9</strain>
    </source>
</reference>
<dbReference type="EMBL" id="AP023092">
    <property type="protein sequence ID" value="BCE34422.1"/>
    <property type="molecule type" value="Genomic_DNA"/>
</dbReference>
<dbReference type="EMBL" id="AP023093">
    <property type="protein sequence ID" value="BCE43084.1"/>
    <property type="molecule type" value="Genomic_DNA"/>
</dbReference>
<evidence type="ECO:0000313" key="2">
    <source>
        <dbReference type="EMBL" id="BCE34422.1"/>
    </source>
</evidence>
<reference evidence="9" key="2">
    <citation type="submission" date="2020-05" db="EMBL/GenBank/DDBJ databases">
        <title>Complete genome sequence of Bradyrhizobium diazoefficiens XF10 isolated from soybean nodule.</title>
        <authorList>
            <person name="Noda R."/>
            <person name="Kakizaki K."/>
            <person name="Minamisawa K."/>
        </authorList>
    </citation>
    <scope>NUCLEOTIDE SEQUENCE</scope>
    <source>
        <strain evidence="9">XF10</strain>
    </source>
</reference>
<reference evidence="6" key="7">
    <citation type="submission" date="2020-05" db="EMBL/GenBank/DDBJ databases">
        <title>Complete genome sequence of Bradyrhizobium diazoefficiens XF6 isolated from soybean nodule.</title>
        <authorList>
            <person name="Noda R."/>
            <person name="Kakizaki K."/>
            <person name="Minamisawa K."/>
        </authorList>
    </citation>
    <scope>NUCLEOTIDE SEQUENCE</scope>
    <source>
        <strain evidence="6">XF6</strain>
    </source>
</reference>
<evidence type="ECO:0000313" key="7">
    <source>
        <dbReference type="EMBL" id="BCE78011.1"/>
    </source>
</evidence>
<accession>A0A809YST0</accession>
<name>A0A809YST0_9BRAD</name>
<sequence>MCEHCVELDRRINHLKGLLAKVTDAQTVAAIGAMVEKIEAEKIALHLTK</sequence>
<reference evidence="5" key="6">
    <citation type="submission" date="2020-05" db="EMBL/GenBank/DDBJ databases">
        <title>Complete genome sequence of Bradyrhizobium diazoefficiens XF5 isolated from soybean nodule.</title>
        <authorList>
            <person name="Noda R."/>
            <person name="Kakizaki K."/>
            <person name="Minamisawa K."/>
        </authorList>
    </citation>
    <scope>NUCLEOTIDE SEQUENCE</scope>
    <source>
        <strain evidence="5">XF5</strain>
    </source>
</reference>
<dbReference type="RefSeq" id="WP_156149849.1">
    <property type="nucleotide sequence ID" value="NZ_AJQI01000431.1"/>
</dbReference>
<organism evidence="3">
    <name type="scientific">Bradyrhizobium diazoefficiens</name>
    <dbReference type="NCBI Taxonomy" id="1355477"/>
    <lineage>
        <taxon>Bacteria</taxon>
        <taxon>Pseudomonadati</taxon>
        <taxon>Pseudomonadota</taxon>
        <taxon>Alphaproteobacteria</taxon>
        <taxon>Hyphomicrobiales</taxon>
        <taxon>Nitrobacteraceae</taxon>
        <taxon>Bradyrhizobium</taxon>
    </lineage>
</organism>
<dbReference type="EMBL" id="AP023096">
    <property type="protein sequence ID" value="BCE69346.1"/>
    <property type="molecule type" value="Genomic_DNA"/>
</dbReference>
<dbReference type="EMBL" id="AP023097">
    <property type="protein sequence ID" value="BCE78011.1"/>
    <property type="molecule type" value="Genomic_DNA"/>
</dbReference>
<dbReference type="EMBL" id="AP023099">
    <property type="protein sequence ID" value="BCE95422.1"/>
    <property type="molecule type" value="Genomic_DNA"/>
</dbReference>
<reference evidence="1" key="1">
    <citation type="submission" date="2020-05" db="EMBL/GenBank/DDBJ databases">
        <title>Complete genome sequence of Bradyrhizobium diazoefficiens XF1 isolated from soybean nodule.</title>
        <authorList>
            <person name="Noda R."/>
            <person name="Kakizaki K."/>
            <person name="Minamisawa K."/>
        </authorList>
    </citation>
    <scope>NUCLEOTIDE SEQUENCE</scope>
    <source>
        <strain evidence="1">XF1</strain>
    </source>
</reference>
<dbReference type="EMBL" id="AP023098">
    <property type="protein sequence ID" value="BCE86630.1"/>
    <property type="molecule type" value="Genomic_DNA"/>
</dbReference>
<evidence type="ECO:0000313" key="3">
    <source>
        <dbReference type="EMBL" id="BCE43084.1"/>
    </source>
</evidence>
<reference evidence="2" key="3">
    <citation type="submission" date="2020-05" db="EMBL/GenBank/DDBJ databases">
        <title>Complete genome sequence of Bradyrhizobium diazoefficiens XF2 isolated from soybean nodule.</title>
        <authorList>
            <person name="Noda R."/>
            <person name="Kakizaki K."/>
            <person name="Minamisawa K."/>
        </authorList>
    </citation>
    <scope>NUCLEOTIDE SEQUENCE</scope>
    <source>
        <strain evidence="2">XF2</strain>
    </source>
</reference>